<keyword evidence="4 5" id="KW-0472">Membrane</keyword>
<gene>
    <name evidence="7" type="ordered locus">MTH_693</name>
</gene>
<evidence type="ECO:0000256" key="2">
    <source>
        <dbReference type="ARBA" id="ARBA00022692"/>
    </source>
</evidence>
<accession>O26789</accession>
<dbReference type="InterPro" id="IPR002810">
    <property type="entry name" value="NfeD-like_C"/>
</dbReference>
<evidence type="ECO:0000259" key="6">
    <source>
        <dbReference type="Pfam" id="PF01957"/>
    </source>
</evidence>
<keyword evidence="3 5" id="KW-1133">Transmembrane helix</keyword>
<dbReference type="EMBL" id="AE000666">
    <property type="protein sequence ID" value="AAB85198.1"/>
    <property type="molecule type" value="Genomic_DNA"/>
</dbReference>
<reference evidence="7 8" key="1">
    <citation type="journal article" date="1997" name="J. Bacteriol.">
        <title>Complete genome sequence of Methanobacterium thermoautotrophicum deltaH: functional analysis and comparative genomics.</title>
        <authorList>
            <person name="Smith D.R."/>
            <person name="Doucette-Stamm L.A."/>
            <person name="Deloughery C."/>
            <person name="Lee H.-M."/>
            <person name="Dubois J."/>
            <person name="Aldredge T."/>
            <person name="Bashirzadeh R."/>
            <person name="Blakely D."/>
            <person name="Cook R."/>
            <person name="Gilbert K."/>
            <person name="Harrison D."/>
            <person name="Hoang L."/>
            <person name="Keagle P."/>
            <person name="Lumm W."/>
            <person name="Pothier B."/>
            <person name="Qiu D."/>
            <person name="Spadafora R."/>
            <person name="Vicare R."/>
            <person name="Wang Y."/>
            <person name="Wierzbowski J."/>
            <person name="Gibson R."/>
            <person name="Jiwani N."/>
            <person name="Caruso A."/>
            <person name="Bush D."/>
            <person name="Safer H."/>
            <person name="Patwell D."/>
            <person name="Prabhakar S."/>
            <person name="McDougall S."/>
            <person name="Shimer G."/>
            <person name="Goyal A."/>
            <person name="Pietrovski S."/>
            <person name="Church G.M."/>
            <person name="Daniels C.J."/>
            <person name="Mao J.-i."/>
            <person name="Rice P."/>
            <person name="Nolling J."/>
            <person name="Reeve J.N."/>
        </authorList>
    </citation>
    <scope>NUCLEOTIDE SEQUENCE [LARGE SCALE GENOMIC DNA]</scope>
    <source>
        <strain evidence="8">ATCC 29096 / DSM 1053 / JCM 10044 / NBRC 100330 / Delta H</strain>
    </source>
</reference>
<dbReference type="HOGENOM" id="CLU_116732_2_1_2"/>
<proteinExistence type="evidence at protein level"/>
<reference evidence="9" key="2">
    <citation type="submission" date="2008-06" db="PDB data bank">
        <title>Solution NMR structure of protein encoded by MTH693 from Methanobacterium thermoautotrophicum: Northeast Structural Genomics Consortium target tt824a.</title>
        <authorList>
            <person name="Wu Y."/>
            <person name="Singarapu K."/>
            <person name="Semesi A."/>
            <person name="Sukumaran D."/>
            <person name="Yee A."/>
            <person name="Garcia M."/>
            <person name="Arrowsmith C."/>
            <person name="Szyperski T."/>
        </authorList>
    </citation>
    <scope>STRUCTURE BY NMR OF 71-146</scope>
</reference>
<sequence length="146" mass="15448">MVGLMGPESWIIIAAICLIGEMLTTGFFLLWFAFGALAAAALGYLGFDTTAQFITFAAVSVVLLGVSRPFAARITGEPSKKAVSDRLIGRKGVVMEAISPQNSGLVKVDGETWRATSGTVLDVGEEVSVKAIEGVKLVVEKLEEQK</sequence>
<dbReference type="AlphaFoldDB" id="O26789"/>
<protein>
    <submittedName>
        <fullName evidence="7">Conserved protein</fullName>
    </submittedName>
</protein>
<evidence type="ECO:0000313" key="7">
    <source>
        <dbReference type="EMBL" id="AAB85198.1"/>
    </source>
</evidence>
<dbReference type="Pfam" id="PF01957">
    <property type="entry name" value="NfeD"/>
    <property type="match status" value="1"/>
</dbReference>
<dbReference type="PaxDb" id="187420-MTH_693"/>
<evidence type="ECO:0000313" key="8">
    <source>
        <dbReference type="Proteomes" id="UP000005223"/>
    </source>
</evidence>
<dbReference type="KEGG" id="mth:MTH_693"/>
<dbReference type="Proteomes" id="UP000005223">
    <property type="component" value="Chromosome"/>
</dbReference>
<feature type="transmembrane region" description="Helical" evidence="5">
    <location>
        <begin position="12"/>
        <end position="45"/>
    </location>
</feature>
<dbReference type="SMR" id="O26789"/>
<evidence type="ECO:0000256" key="3">
    <source>
        <dbReference type="ARBA" id="ARBA00022989"/>
    </source>
</evidence>
<evidence type="ECO:0007829" key="9">
    <source>
        <dbReference type="PDB" id="2K5H"/>
    </source>
</evidence>
<keyword evidence="8" id="KW-1185">Reference proteome</keyword>
<dbReference type="InParanoid" id="O26789"/>
<keyword evidence="9" id="KW-0002">3D-structure</keyword>
<evidence type="ECO:0000256" key="4">
    <source>
        <dbReference type="ARBA" id="ARBA00023136"/>
    </source>
</evidence>
<dbReference type="PIR" id="D69192">
    <property type="entry name" value="D69192"/>
</dbReference>
<evidence type="ECO:0000256" key="1">
    <source>
        <dbReference type="ARBA" id="ARBA00004141"/>
    </source>
</evidence>
<dbReference type="EvolutionaryTrace" id="O26789"/>
<feature type="domain" description="NfeD-like C-terminal" evidence="6">
    <location>
        <begin position="85"/>
        <end position="141"/>
    </location>
</feature>
<dbReference type="EnsemblBacteria" id="AAB85198">
    <property type="protein sequence ID" value="AAB85198"/>
    <property type="gene ID" value="MTH_693"/>
</dbReference>
<dbReference type="InterPro" id="IPR052165">
    <property type="entry name" value="Membrane_assoc_protease"/>
</dbReference>
<dbReference type="PANTHER" id="PTHR33507">
    <property type="entry name" value="INNER MEMBRANE PROTEIN YBBJ"/>
    <property type="match status" value="1"/>
</dbReference>
<dbReference type="PANTHER" id="PTHR33507:SF3">
    <property type="entry name" value="INNER MEMBRANE PROTEIN YBBJ"/>
    <property type="match status" value="1"/>
</dbReference>
<name>O26789_METTH</name>
<organism evidence="7 8">
    <name type="scientific">Methanothermobacter thermautotrophicus (strain ATCC 29096 / DSM 1053 / JCM 10044 / NBRC 100330 / Delta H)</name>
    <name type="common">Methanobacterium thermoautotrophicum</name>
    <dbReference type="NCBI Taxonomy" id="187420"/>
    <lineage>
        <taxon>Archaea</taxon>
        <taxon>Methanobacteriati</taxon>
        <taxon>Methanobacteriota</taxon>
        <taxon>Methanomada group</taxon>
        <taxon>Methanobacteria</taxon>
        <taxon>Methanobacteriales</taxon>
        <taxon>Methanobacteriaceae</taxon>
        <taxon>Methanothermobacter</taxon>
    </lineage>
</organism>
<dbReference type="InterPro" id="IPR012340">
    <property type="entry name" value="NA-bd_OB-fold"/>
</dbReference>
<dbReference type="STRING" id="187420.MTH_693"/>
<dbReference type="GO" id="GO:0005886">
    <property type="term" value="C:plasma membrane"/>
    <property type="evidence" value="ECO:0007669"/>
    <property type="project" value="TreeGrafter"/>
</dbReference>
<dbReference type="Gene3D" id="2.40.50.140">
    <property type="entry name" value="Nucleic acid-binding proteins"/>
    <property type="match status" value="1"/>
</dbReference>
<evidence type="ECO:0000256" key="5">
    <source>
        <dbReference type="SAM" id="Phobius"/>
    </source>
</evidence>
<dbReference type="PDB" id="2K5H">
    <property type="method" value="NMR"/>
    <property type="chains" value="A=71-146"/>
</dbReference>
<dbReference type="PDBsum" id="2K5H"/>
<comment type="subcellular location">
    <subcellularLocation>
        <location evidence="1">Membrane</location>
        <topology evidence="1">Multi-pass membrane protein</topology>
    </subcellularLocation>
</comment>
<keyword evidence="2 5" id="KW-0812">Transmembrane</keyword>
<dbReference type="SUPFAM" id="SSF141322">
    <property type="entry name" value="NfeD domain-like"/>
    <property type="match status" value="1"/>
</dbReference>
<feature type="transmembrane region" description="Helical" evidence="5">
    <location>
        <begin position="51"/>
        <end position="71"/>
    </location>
</feature>